<evidence type="ECO:0000256" key="3">
    <source>
        <dbReference type="ARBA" id="ARBA00023163"/>
    </source>
</evidence>
<evidence type="ECO:0000313" key="5">
    <source>
        <dbReference type="EMBL" id="BAT27906.1"/>
    </source>
</evidence>
<evidence type="ECO:0000256" key="1">
    <source>
        <dbReference type="ARBA" id="ARBA00023015"/>
    </source>
</evidence>
<reference evidence="5" key="1">
    <citation type="journal article" date="2015" name="Proc. Natl. Acad. Sci. U.S.A.">
        <title>Bacterial clade with the ribosomal RNA operon on a small plasmid rather than the chromosome.</title>
        <authorList>
            <person name="Anda M."/>
            <person name="Ohtsubo Y."/>
            <person name="Okubo T."/>
            <person name="Sugawara M."/>
            <person name="Nagata Y."/>
            <person name="Tsuda M."/>
            <person name="Minamisawa K."/>
            <person name="Mitsui H."/>
        </authorList>
    </citation>
    <scope>NUCLEOTIDE SEQUENCE</scope>
    <source>
        <strain evidence="5">JCM 14755</strain>
    </source>
</reference>
<keyword evidence="2" id="KW-0238">DNA-binding</keyword>
<dbReference type="GO" id="GO:0000976">
    <property type="term" value="F:transcription cis-regulatory region binding"/>
    <property type="evidence" value="ECO:0007669"/>
    <property type="project" value="TreeGrafter"/>
</dbReference>
<protein>
    <submittedName>
        <fullName evidence="5">Transcriptional regulator, LacI family</fullName>
    </submittedName>
</protein>
<proteinExistence type="predicted"/>
<dbReference type="PANTHER" id="PTHR30146">
    <property type="entry name" value="LACI-RELATED TRANSCRIPTIONAL REPRESSOR"/>
    <property type="match status" value="1"/>
</dbReference>
<dbReference type="PROSITE" id="PS50932">
    <property type="entry name" value="HTH_LACI_2"/>
    <property type="match status" value="1"/>
</dbReference>
<dbReference type="PANTHER" id="PTHR30146:SF109">
    <property type="entry name" value="HTH-TYPE TRANSCRIPTIONAL REGULATOR GALS"/>
    <property type="match status" value="1"/>
</dbReference>
<evidence type="ECO:0000259" key="4">
    <source>
        <dbReference type="PROSITE" id="PS50932"/>
    </source>
</evidence>
<sequence>MGQGRGQAMRKAKAGRRSTIYDIAEAAGISASTVSLVMNGSWERYRIHADTAGRVLKAAEAVGYNANQRARGLRLQRSSLAGMIIPHYRNRFFAGLAETFEARARERGLCPIVVSTQRDDATERQVTETLIAQAVECLIFAGVNRPDPLNQLCIDAGIACVNLDLPGAAAPSVVTDNRGGSTELTLRLIDMVAERGGDPAQIQFVGGRRGEFATDERMIGFEAAFAARQVAFHPESILPCGYQPSAAQEVFARLADHAPPGIFVNSITALEGLARLVAAGRWPASTVLGCFDWDPFAYAMPLPVIMMRQDVEELIRHCFAVFDGPGVPPGSRIVVPPRDAAAHRPPGAELA</sequence>
<name>A0A0P0Z1U0_9HYPH</name>
<dbReference type="InterPro" id="IPR000843">
    <property type="entry name" value="HTH_LacI"/>
</dbReference>
<dbReference type="SUPFAM" id="SSF47413">
    <property type="entry name" value="lambda repressor-like DNA-binding domains"/>
    <property type="match status" value="1"/>
</dbReference>
<dbReference type="AlphaFoldDB" id="A0A0P0Z1U0"/>
<dbReference type="EMBL" id="LC066376">
    <property type="protein sequence ID" value="BAT27906.1"/>
    <property type="molecule type" value="Genomic_DNA"/>
</dbReference>
<dbReference type="InterPro" id="IPR010982">
    <property type="entry name" value="Lambda_DNA-bd_dom_sf"/>
</dbReference>
<dbReference type="SUPFAM" id="SSF53822">
    <property type="entry name" value="Periplasmic binding protein-like I"/>
    <property type="match status" value="1"/>
</dbReference>
<dbReference type="InterPro" id="IPR025997">
    <property type="entry name" value="SBP_2_dom"/>
</dbReference>
<dbReference type="GO" id="GO:0003700">
    <property type="term" value="F:DNA-binding transcription factor activity"/>
    <property type="evidence" value="ECO:0007669"/>
    <property type="project" value="TreeGrafter"/>
</dbReference>
<organism evidence="5">
    <name type="scientific">Aureimonas frigidaquae</name>
    <dbReference type="NCBI Taxonomy" id="424757"/>
    <lineage>
        <taxon>Bacteria</taxon>
        <taxon>Pseudomonadati</taxon>
        <taxon>Pseudomonadota</taxon>
        <taxon>Alphaproteobacteria</taxon>
        <taxon>Hyphomicrobiales</taxon>
        <taxon>Aurantimonadaceae</taxon>
        <taxon>Aureimonas</taxon>
    </lineage>
</organism>
<dbReference type="Gene3D" id="3.40.50.2300">
    <property type="match status" value="2"/>
</dbReference>
<dbReference type="InterPro" id="IPR028082">
    <property type="entry name" value="Peripla_BP_I"/>
</dbReference>
<dbReference type="CDD" id="cd01392">
    <property type="entry name" value="HTH_LacI"/>
    <property type="match status" value="1"/>
</dbReference>
<dbReference type="Gene3D" id="1.10.260.40">
    <property type="entry name" value="lambda repressor-like DNA-binding domains"/>
    <property type="match status" value="1"/>
</dbReference>
<dbReference type="Pfam" id="PF00356">
    <property type="entry name" value="LacI"/>
    <property type="match status" value="1"/>
</dbReference>
<feature type="domain" description="HTH lacI-type" evidence="4">
    <location>
        <begin position="18"/>
        <end position="75"/>
    </location>
</feature>
<accession>A0A0P0Z1U0</accession>
<dbReference type="Pfam" id="PF13407">
    <property type="entry name" value="Peripla_BP_4"/>
    <property type="match status" value="1"/>
</dbReference>
<keyword evidence="1" id="KW-0805">Transcription regulation</keyword>
<dbReference type="SMART" id="SM00354">
    <property type="entry name" value="HTH_LACI"/>
    <property type="match status" value="1"/>
</dbReference>
<keyword evidence="3" id="KW-0804">Transcription</keyword>
<evidence type="ECO:0000256" key="2">
    <source>
        <dbReference type="ARBA" id="ARBA00023125"/>
    </source>
</evidence>